<dbReference type="Gene3D" id="3.30.70.330">
    <property type="match status" value="1"/>
</dbReference>
<dbReference type="EMBL" id="KV453848">
    <property type="protein sequence ID" value="ODV87152.1"/>
    <property type="molecule type" value="Genomic_DNA"/>
</dbReference>
<dbReference type="InterPro" id="IPR012677">
    <property type="entry name" value="Nucleotide-bd_a/b_plait_sf"/>
</dbReference>
<dbReference type="InterPro" id="IPR000504">
    <property type="entry name" value="RRM_dom"/>
</dbReference>
<evidence type="ECO:0000313" key="4">
    <source>
        <dbReference type="EMBL" id="ODV87152.1"/>
    </source>
</evidence>
<name>A0A1E4T602_9ASCO</name>
<gene>
    <name evidence="4" type="ORF">CANARDRAFT_186411</name>
</gene>
<dbReference type="InterPro" id="IPR035979">
    <property type="entry name" value="RBD_domain_sf"/>
</dbReference>
<feature type="compositionally biased region" description="Low complexity" evidence="2">
    <location>
        <begin position="87"/>
        <end position="102"/>
    </location>
</feature>
<organism evidence="4 5">
    <name type="scientific">[Candida] arabinofermentans NRRL YB-2248</name>
    <dbReference type="NCBI Taxonomy" id="983967"/>
    <lineage>
        <taxon>Eukaryota</taxon>
        <taxon>Fungi</taxon>
        <taxon>Dikarya</taxon>
        <taxon>Ascomycota</taxon>
        <taxon>Saccharomycotina</taxon>
        <taxon>Pichiomycetes</taxon>
        <taxon>Pichiales</taxon>
        <taxon>Pichiaceae</taxon>
        <taxon>Ogataea</taxon>
        <taxon>Ogataea/Candida clade</taxon>
    </lineage>
</organism>
<dbReference type="SMART" id="SM00360">
    <property type="entry name" value="RRM"/>
    <property type="match status" value="1"/>
</dbReference>
<keyword evidence="1" id="KW-0694">RNA-binding</keyword>
<protein>
    <recommendedName>
        <fullName evidence="3">RRM domain-containing protein</fullName>
    </recommendedName>
</protein>
<evidence type="ECO:0000256" key="1">
    <source>
        <dbReference type="PROSITE-ProRule" id="PRU00176"/>
    </source>
</evidence>
<accession>A0A1E4T602</accession>
<dbReference type="PROSITE" id="PS50102">
    <property type="entry name" value="RRM"/>
    <property type="match status" value="1"/>
</dbReference>
<feature type="non-terminal residue" evidence="4">
    <location>
        <position position="234"/>
    </location>
</feature>
<reference evidence="5" key="1">
    <citation type="submission" date="2016-04" db="EMBL/GenBank/DDBJ databases">
        <title>Comparative genomics of biotechnologically important yeasts.</title>
        <authorList>
            <consortium name="DOE Joint Genome Institute"/>
            <person name="Riley R."/>
            <person name="Haridas S."/>
            <person name="Wolfe K.H."/>
            <person name="Lopes M.R."/>
            <person name="Hittinger C.T."/>
            <person name="Goker M."/>
            <person name="Salamov A."/>
            <person name="Wisecaver J."/>
            <person name="Long T.M."/>
            <person name="Aerts A.L."/>
            <person name="Barry K."/>
            <person name="Choi C."/>
            <person name="Clum A."/>
            <person name="Coughlan A.Y."/>
            <person name="Deshpande S."/>
            <person name="Douglass A.P."/>
            <person name="Hanson S.J."/>
            <person name="Klenk H.-P."/>
            <person name="Labutti K."/>
            <person name="Lapidus A."/>
            <person name="Lindquist E."/>
            <person name="Lipzen A."/>
            <person name="Meier-Kolthoff J.P."/>
            <person name="Ohm R.A."/>
            <person name="Otillar R.P."/>
            <person name="Pangilinan J."/>
            <person name="Peng Y."/>
            <person name="Rokas A."/>
            <person name="Rosa C.A."/>
            <person name="Scheuner C."/>
            <person name="Sibirny A.A."/>
            <person name="Slot J.C."/>
            <person name="Stielow J.B."/>
            <person name="Sun H."/>
            <person name="Kurtzman C.P."/>
            <person name="Blackwell M."/>
            <person name="Grigoriev I.V."/>
            <person name="Jeffries T.W."/>
        </authorList>
    </citation>
    <scope>NUCLEOTIDE SEQUENCE [LARGE SCALE GENOMIC DNA]</scope>
    <source>
        <strain evidence="5">NRRL YB-2248</strain>
    </source>
</reference>
<evidence type="ECO:0000259" key="3">
    <source>
        <dbReference type="PROSITE" id="PS50102"/>
    </source>
</evidence>
<evidence type="ECO:0000256" key="2">
    <source>
        <dbReference type="SAM" id="MobiDB-lite"/>
    </source>
</evidence>
<dbReference type="AlphaFoldDB" id="A0A1E4T602"/>
<feature type="domain" description="RRM" evidence="3">
    <location>
        <begin position="3"/>
        <end position="72"/>
    </location>
</feature>
<keyword evidence="5" id="KW-1185">Reference proteome</keyword>
<dbReference type="OrthoDB" id="7763451at2759"/>
<sequence length="234" mass="25477">MSSTITASGIPLTTSDTKIEEFFTFCGKIKSISTVDQTDKTKSIKVEFVNASAVSTALLLNGAELEGGSIRVVEEGLSKQPAIPEDSNAQSTTTTGATSSSADVGGDIAQEDKPKATILAEYLSHGYTFSDGLVQKAVEFDQKNGLTSNFKNFLGNLDSKYHIQDKNQQLLETANTNLGLDRKITKGRNTLSSYFDKFKNDKYGSKVHQFYQNVTTDAKQVHEEAKRLADLKKA</sequence>
<dbReference type="GO" id="GO:0003723">
    <property type="term" value="F:RNA binding"/>
    <property type="evidence" value="ECO:0007669"/>
    <property type="project" value="UniProtKB-UniRule"/>
</dbReference>
<dbReference type="Pfam" id="PF00076">
    <property type="entry name" value="RRM_1"/>
    <property type="match status" value="1"/>
</dbReference>
<evidence type="ECO:0000313" key="5">
    <source>
        <dbReference type="Proteomes" id="UP000094801"/>
    </source>
</evidence>
<proteinExistence type="predicted"/>
<feature type="region of interest" description="Disordered" evidence="2">
    <location>
        <begin position="78"/>
        <end position="108"/>
    </location>
</feature>
<dbReference type="SUPFAM" id="SSF54928">
    <property type="entry name" value="RNA-binding domain, RBD"/>
    <property type="match status" value="1"/>
</dbReference>
<dbReference type="Proteomes" id="UP000094801">
    <property type="component" value="Unassembled WGS sequence"/>
</dbReference>
<dbReference type="STRING" id="983967.A0A1E4T602"/>